<dbReference type="Proteomes" id="UP001312865">
    <property type="component" value="Unassembled WGS sequence"/>
</dbReference>
<comment type="caution">
    <text evidence="4">The sequence shown here is derived from an EMBL/GenBank/DDBJ whole genome shotgun (WGS) entry which is preliminary data.</text>
</comment>
<feature type="domain" description="Glycosyltransferase subfamily 4-like N-terminal" evidence="3">
    <location>
        <begin position="14"/>
        <end position="178"/>
    </location>
</feature>
<dbReference type="PANTHER" id="PTHR45947:SF3">
    <property type="entry name" value="SULFOQUINOVOSYL TRANSFERASE SQD2"/>
    <property type="match status" value="1"/>
</dbReference>
<dbReference type="Pfam" id="PF13439">
    <property type="entry name" value="Glyco_transf_4"/>
    <property type="match status" value="1"/>
</dbReference>
<name>A0ABU8HDA8_9BACI</name>
<dbReference type="SUPFAM" id="SSF53756">
    <property type="entry name" value="UDP-Glycosyltransferase/glycogen phosphorylase"/>
    <property type="match status" value="1"/>
</dbReference>
<comment type="similarity">
    <text evidence="1">Belongs to the glycosyltransferase group 1 family. Glycosyltransferase 4 subfamily.</text>
</comment>
<dbReference type="Pfam" id="PF00534">
    <property type="entry name" value="Glycos_transf_1"/>
    <property type="match status" value="1"/>
</dbReference>
<accession>A0ABU8HDA8</accession>
<gene>
    <name evidence="4" type="ORF">WAK64_08795</name>
</gene>
<evidence type="ECO:0000256" key="1">
    <source>
        <dbReference type="ARBA" id="ARBA00009481"/>
    </source>
</evidence>
<protein>
    <submittedName>
        <fullName evidence="4">Glycosyltransferase family 1 protein</fullName>
        <ecNumber evidence="4">2.4.-.-</ecNumber>
    </submittedName>
</protein>
<evidence type="ECO:0000259" key="3">
    <source>
        <dbReference type="Pfam" id="PF13439"/>
    </source>
</evidence>
<dbReference type="InterPro" id="IPR001296">
    <property type="entry name" value="Glyco_trans_1"/>
</dbReference>
<dbReference type="CDD" id="cd03814">
    <property type="entry name" value="GT4-like"/>
    <property type="match status" value="1"/>
</dbReference>
<organism evidence="4 5">
    <name type="scientific">Bacillus spongiae</name>
    <dbReference type="NCBI Taxonomy" id="2683610"/>
    <lineage>
        <taxon>Bacteria</taxon>
        <taxon>Bacillati</taxon>
        <taxon>Bacillota</taxon>
        <taxon>Bacilli</taxon>
        <taxon>Bacillales</taxon>
        <taxon>Bacillaceae</taxon>
        <taxon>Bacillus</taxon>
    </lineage>
</organism>
<keyword evidence="4" id="KW-0328">Glycosyltransferase</keyword>
<reference evidence="4 5" key="1">
    <citation type="journal article" date="2018" name="J. Microbiol.">
        <title>Bacillus spongiae sp. nov., isolated from sponge of Jeju Island.</title>
        <authorList>
            <person name="Lee G.E."/>
            <person name="Im W.T."/>
            <person name="Park J.S."/>
        </authorList>
    </citation>
    <scope>NUCLEOTIDE SEQUENCE [LARGE SCALE GENOMIC DNA]</scope>
    <source>
        <strain evidence="4 5">135PIL107-10</strain>
    </source>
</reference>
<evidence type="ECO:0000259" key="2">
    <source>
        <dbReference type="Pfam" id="PF00534"/>
    </source>
</evidence>
<dbReference type="InterPro" id="IPR050194">
    <property type="entry name" value="Glycosyltransferase_grp1"/>
</dbReference>
<dbReference type="Gene3D" id="3.40.50.2000">
    <property type="entry name" value="Glycogen Phosphorylase B"/>
    <property type="match status" value="2"/>
</dbReference>
<dbReference type="EMBL" id="JBBAXC010000006">
    <property type="protein sequence ID" value="MEI5907152.1"/>
    <property type="molecule type" value="Genomic_DNA"/>
</dbReference>
<sequence>MKVAIFTDTFEPQVNGVAKTLTRLTSYMQKEKIRYEVFAPEIENSPDYPYVHQFSSFPFIFYPECRTAIAKPKTIEKRLLAFQPDLIHVTTPLTMGLYGMRASKKLKIPAVASYHTNFDVYLDYYKLSIFSAVLWRYMKWFHTTFEKIFVPSPQTMDHLQQHGFNRLAIWGRGVDCERFSPEFSQKQQLKKRYNIKEKNLGIYVGRLAPEKDLDTFVKSIRLLSASVKDNLHWLIVGEGPSSQEIKEQLKTENVTFTGYLRGEDLAGAYASSDIFFFPSPTETFGNVVLEALASGVPAIVADSGGVKNIVQHEQTGFLCKPGGVEDFSGRIEQLMTDPLLRRKMSISAREYAFNQSWDRIFQKLFEEYQEVITSREPIYHHA</sequence>
<feature type="domain" description="Glycosyl transferase family 1" evidence="2">
    <location>
        <begin position="186"/>
        <end position="350"/>
    </location>
</feature>
<keyword evidence="5" id="KW-1185">Reference proteome</keyword>
<keyword evidence="4" id="KW-0808">Transferase</keyword>
<dbReference type="PANTHER" id="PTHR45947">
    <property type="entry name" value="SULFOQUINOVOSYL TRANSFERASE SQD2"/>
    <property type="match status" value="1"/>
</dbReference>
<dbReference type="InterPro" id="IPR028098">
    <property type="entry name" value="Glyco_trans_4-like_N"/>
</dbReference>
<evidence type="ECO:0000313" key="5">
    <source>
        <dbReference type="Proteomes" id="UP001312865"/>
    </source>
</evidence>
<proteinExistence type="inferred from homology"/>
<dbReference type="GO" id="GO:0016757">
    <property type="term" value="F:glycosyltransferase activity"/>
    <property type="evidence" value="ECO:0007669"/>
    <property type="project" value="UniProtKB-KW"/>
</dbReference>
<evidence type="ECO:0000313" key="4">
    <source>
        <dbReference type="EMBL" id="MEI5907152.1"/>
    </source>
</evidence>
<dbReference type="RefSeq" id="WP_336586590.1">
    <property type="nucleotide sequence ID" value="NZ_JBBAXC010000006.1"/>
</dbReference>
<dbReference type="EC" id="2.4.-.-" evidence="4"/>